<evidence type="ECO:0000256" key="4">
    <source>
        <dbReference type="PROSITE-ProRule" id="PRU01331"/>
    </source>
</evidence>
<evidence type="ECO:0000313" key="8">
    <source>
        <dbReference type="Proteomes" id="UP001056201"/>
    </source>
</evidence>
<dbReference type="PROSITE" id="PS00181">
    <property type="entry name" value="GLNA_ATP"/>
    <property type="match status" value="1"/>
</dbReference>
<gene>
    <name evidence="7" type="ORF">MW290_01420</name>
</gene>
<accession>A0ABY4S4E9</accession>
<comment type="similarity">
    <text evidence="4 5">Belongs to the glutamine synthetase family.</text>
</comment>
<evidence type="ECO:0000256" key="2">
    <source>
        <dbReference type="ARBA" id="ARBA00022598"/>
    </source>
</evidence>
<feature type="domain" description="GS catalytic" evidence="6">
    <location>
        <begin position="133"/>
        <end position="466"/>
    </location>
</feature>
<dbReference type="SMART" id="SM01230">
    <property type="entry name" value="Gln-synt_C"/>
    <property type="match status" value="1"/>
</dbReference>
<evidence type="ECO:0000256" key="3">
    <source>
        <dbReference type="ARBA" id="ARBA00022842"/>
    </source>
</evidence>
<evidence type="ECO:0000256" key="5">
    <source>
        <dbReference type="RuleBase" id="RU000384"/>
    </source>
</evidence>
<dbReference type="PANTHER" id="PTHR43785:SF12">
    <property type="entry name" value="TYPE-1 GLUTAMINE SYNTHETASE 2"/>
    <property type="match status" value="1"/>
</dbReference>
<dbReference type="Proteomes" id="UP001056201">
    <property type="component" value="Chromosome 1"/>
</dbReference>
<dbReference type="InterPro" id="IPR008146">
    <property type="entry name" value="Gln_synth_cat_dom"/>
</dbReference>
<dbReference type="PROSITE" id="PS51987">
    <property type="entry name" value="GS_CATALYTIC"/>
    <property type="match status" value="1"/>
</dbReference>
<proteinExistence type="inferred from homology"/>
<organism evidence="7 8">
    <name type="scientific">Aquincola tertiaricarbonis</name>
    <dbReference type="NCBI Taxonomy" id="391953"/>
    <lineage>
        <taxon>Bacteria</taxon>
        <taxon>Pseudomonadati</taxon>
        <taxon>Pseudomonadota</taxon>
        <taxon>Betaproteobacteria</taxon>
        <taxon>Burkholderiales</taxon>
        <taxon>Sphaerotilaceae</taxon>
        <taxon>Aquincola</taxon>
    </lineage>
</organism>
<evidence type="ECO:0000313" key="7">
    <source>
        <dbReference type="EMBL" id="URI07314.1"/>
    </source>
</evidence>
<dbReference type="InterPro" id="IPR027303">
    <property type="entry name" value="Gln_synth_gly_rich_site"/>
</dbReference>
<sequence>MTPHTHDLRLLSPDRQCLAELLAAWHTDEVECALGDFSSLARGKRLRAADFIAGLGCRMPTVTLGMGLTGGSPMEVFGSILPQAYTDMQLVPDTTTLRRRPGRRREATVLCEPAGQWHAPRYGRLLQAAELSPRAALRRVLQAYEAQGLAVKAAPEMELFLLQRRPDGGLSSAAPWRDAPVQESACEQYSLERTSHFDAYFDELYGAADTLGIALAGHLHEAAFSQFEVNFHPGEPLAQADAVFRFKRLAREVAARHGFLASFAAKPFLDQPGTGMHWHFSVQRLGADWPHLFARPDGRSSPELLHFLAGLQAGGPAAMAWAAPHDMSFDRVRHSDSSPTHADWGEDDRHAAFRIPASDAAGRRVENRLPGGDANPYLVVAATLALGLDGLQAGQPARTGRDAAPPLPRSLPAALDALAGSAALRRWFGDPLIDLFVALKRHEHQERQGVPDPRQAWDLRHLVELA</sequence>
<comment type="cofactor">
    <cofactor evidence="1">
        <name>Mg(2+)</name>
        <dbReference type="ChEBI" id="CHEBI:18420"/>
    </cofactor>
</comment>
<name>A0ABY4S4E9_AQUTE</name>
<keyword evidence="2" id="KW-0436">Ligase</keyword>
<protein>
    <submittedName>
        <fullName evidence="7">Glutamine synthetase family protein</fullName>
    </submittedName>
</protein>
<dbReference type="SUPFAM" id="SSF55931">
    <property type="entry name" value="Glutamine synthetase/guanido kinase"/>
    <property type="match status" value="1"/>
</dbReference>
<keyword evidence="3" id="KW-0460">Magnesium</keyword>
<evidence type="ECO:0000259" key="6">
    <source>
        <dbReference type="PROSITE" id="PS51987"/>
    </source>
</evidence>
<dbReference type="Pfam" id="PF00120">
    <property type="entry name" value="Gln-synt_C"/>
    <property type="match status" value="1"/>
</dbReference>
<evidence type="ECO:0000256" key="1">
    <source>
        <dbReference type="ARBA" id="ARBA00001946"/>
    </source>
</evidence>
<dbReference type="Gene3D" id="3.30.590.10">
    <property type="entry name" value="Glutamine synthetase/guanido kinase, catalytic domain"/>
    <property type="match status" value="1"/>
</dbReference>
<dbReference type="PANTHER" id="PTHR43785">
    <property type="entry name" value="GAMMA-GLUTAMYLPUTRESCINE SYNTHETASE"/>
    <property type="match status" value="1"/>
</dbReference>
<dbReference type="EMBL" id="CP097635">
    <property type="protein sequence ID" value="URI07314.1"/>
    <property type="molecule type" value="Genomic_DNA"/>
</dbReference>
<dbReference type="RefSeq" id="WP_250195580.1">
    <property type="nucleotide sequence ID" value="NZ_CP097635.1"/>
</dbReference>
<reference evidence="7" key="1">
    <citation type="submission" date="2022-05" db="EMBL/GenBank/DDBJ databases">
        <title>An RpoN-dependent PEP-CTERM gene is involved in floc formation of an Aquincola tertiaricarbonis strain.</title>
        <authorList>
            <person name="Qiu D."/>
            <person name="Xia M."/>
        </authorList>
    </citation>
    <scope>NUCLEOTIDE SEQUENCE</scope>
    <source>
        <strain evidence="7">RN12</strain>
    </source>
</reference>
<dbReference type="InterPro" id="IPR014746">
    <property type="entry name" value="Gln_synth/guanido_kin_cat_dom"/>
</dbReference>
<keyword evidence="8" id="KW-1185">Reference proteome</keyword>